<evidence type="ECO:0000313" key="1">
    <source>
        <dbReference type="EMBL" id="GBP98494.1"/>
    </source>
</evidence>
<reference evidence="1 2" key="1">
    <citation type="journal article" date="2019" name="Commun. Biol.">
        <title>The bagworm genome reveals a unique fibroin gene that provides high tensile strength.</title>
        <authorList>
            <person name="Kono N."/>
            <person name="Nakamura H."/>
            <person name="Ohtoshi R."/>
            <person name="Tomita M."/>
            <person name="Numata K."/>
            <person name="Arakawa K."/>
        </authorList>
    </citation>
    <scope>NUCLEOTIDE SEQUENCE [LARGE SCALE GENOMIC DNA]</scope>
</reference>
<dbReference type="Proteomes" id="UP000299102">
    <property type="component" value="Unassembled WGS sequence"/>
</dbReference>
<keyword evidence="2" id="KW-1185">Reference proteome</keyword>
<accession>A0A4C2AHI5</accession>
<sequence>MNLYYINAASGLTRSATPHYTSNIAMLDRRRWGLEQKNPQRRLFSPAQIPKSLVSDFASPPHQSTFSKATAINRRVSFRMLYSRRFRLAADSASKAATLEGNSLRGSREHFDTCVIPD</sequence>
<evidence type="ECO:0000313" key="2">
    <source>
        <dbReference type="Proteomes" id="UP000299102"/>
    </source>
</evidence>
<proteinExistence type="predicted"/>
<protein>
    <submittedName>
        <fullName evidence="1">Uncharacterized protein</fullName>
    </submittedName>
</protein>
<dbReference type="EMBL" id="BGZK01003151">
    <property type="protein sequence ID" value="GBP98494.1"/>
    <property type="molecule type" value="Genomic_DNA"/>
</dbReference>
<gene>
    <name evidence="1" type="ORF">EVAR_66492_1</name>
</gene>
<organism evidence="1 2">
    <name type="scientific">Eumeta variegata</name>
    <name type="common">Bagworm moth</name>
    <name type="synonym">Eumeta japonica</name>
    <dbReference type="NCBI Taxonomy" id="151549"/>
    <lineage>
        <taxon>Eukaryota</taxon>
        <taxon>Metazoa</taxon>
        <taxon>Ecdysozoa</taxon>
        <taxon>Arthropoda</taxon>
        <taxon>Hexapoda</taxon>
        <taxon>Insecta</taxon>
        <taxon>Pterygota</taxon>
        <taxon>Neoptera</taxon>
        <taxon>Endopterygota</taxon>
        <taxon>Lepidoptera</taxon>
        <taxon>Glossata</taxon>
        <taxon>Ditrysia</taxon>
        <taxon>Tineoidea</taxon>
        <taxon>Psychidae</taxon>
        <taxon>Oiketicinae</taxon>
        <taxon>Eumeta</taxon>
    </lineage>
</organism>
<comment type="caution">
    <text evidence="1">The sequence shown here is derived from an EMBL/GenBank/DDBJ whole genome shotgun (WGS) entry which is preliminary data.</text>
</comment>
<name>A0A4C2AHI5_EUMVA</name>
<dbReference type="AlphaFoldDB" id="A0A4C2AHI5"/>